<evidence type="ECO:0000256" key="1">
    <source>
        <dbReference type="SAM" id="MobiDB-lite"/>
    </source>
</evidence>
<dbReference type="AlphaFoldDB" id="A0A3P1SN07"/>
<organism evidence="2 3">
    <name type="scientific">Amphritea balenae</name>
    <dbReference type="NCBI Taxonomy" id="452629"/>
    <lineage>
        <taxon>Bacteria</taxon>
        <taxon>Pseudomonadati</taxon>
        <taxon>Pseudomonadota</taxon>
        <taxon>Gammaproteobacteria</taxon>
        <taxon>Oceanospirillales</taxon>
        <taxon>Oceanospirillaceae</taxon>
        <taxon>Amphritea</taxon>
    </lineage>
</organism>
<dbReference type="RefSeq" id="WP_148091902.1">
    <property type="nucleotide sequence ID" value="NZ_RQXV01000008.1"/>
</dbReference>
<evidence type="ECO:0000313" key="3">
    <source>
        <dbReference type="Proteomes" id="UP000267535"/>
    </source>
</evidence>
<dbReference type="OrthoDB" id="9810174at2"/>
<dbReference type="Gene3D" id="3.40.30.40">
    <property type="entry name" value="Perfringolysin"/>
    <property type="match status" value="1"/>
</dbReference>
<protein>
    <recommendedName>
        <fullName evidence="4">MACPF domain-containing protein</fullName>
    </recommendedName>
</protein>
<keyword evidence="3" id="KW-1185">Reference proteome</keyword>
<evidence type="ECO:0000313" key="2">
    <source>
        <dbReference type="EMBL" id="RRC98324.1"/>
    </source>
</evidence>
<name>A0A3P1SN07_9GAMM</name>
<reference evidence="2 3" key="1">
    <citation type="submission" date="2018-11" db="EMBL/GenBank/DDBJ databases">
        <title>The draft genome sequence of Amphritea balenae JAMM 1525T.</title>
        <authorList>
            <person name="Fang Z."/>
            <person name="Zhang Y."/>
            <person name="Han X."/>
        </authorList>
    </citation>
    <scope>NUCLEOTIDE SEQUENCE [LARGE SCALE GENOMIC DNA]</scope>
    <source>
        <strain evidence="2 3">JAMM 1525</strain>
    </source>
</reference>
<sequence>MLSEATTLQEQPSVPDFNNYTISRDQYQVDPGFISEGKLNPGDGVDMSDPGAPQRRIGRQPLNVLGPKRLAGVPTKDYTLTESFRLVESTSVREEANTLAAYFQGAYGFASADAAYEQARQERKSSHSIYAVLDAKGVVRDLSDVVPNGRIEWNESSKPHYEGGGASASDPDFRRQFLLDFGSHYISAVTYGYRIAVRGKITEADSSKSSEIKAAFKATFVSGSAAGGITDQNRQILSNSKLELMFVASSGGLYVDDERRPGVLTNLDDILTMLKDMRDGKIKIHSAPIQATARNYWNLLPIAYTRSRALLADHGLPPLPENVYGVPKGTVLAWRPTEANLKTDNAGSSYLLAPQGWALCNGEEGTPDLRDRFILGGKAFDEVGVVGGAVSHTHTATSIKTKSTWQARPGVGSKYSQPKPEHTHAISVGKSNNLPPFVKLAYIMKL</sequence>
<accession>A0A3P1SN07</accession>
<comment type="caution">
    <text evidence="2">The sequence shown here is derived from an EMBL/GenBank/DDBJ whole genome shotgun (WGS) entry which is preliminary data.</text>
</comment>
<dbReference type="SUPFAM" id="SSF88874">
    <property type="entry name" value="Receptor-binding domain of short tail fibre protein gp12"/>
    <property type="match status" value="1"/>
</dbReference>
<evidence type="ECO:0008006" key="4">
    <source>
        <dbReference type="Google" id="ProtNLM"/>
    </source>
</evidence>
<feature type="region of interest" description="Disordered" evidence="1">
    <location>
        <begin position="1"/>
        <end position="20"/>
    </location>
</feature>
<feature type="region of interest" description="Disordered" evidence="1">
    <location>
        <begin position="39"/>
        <end position="59"/>
    </location>
</feature>
<dbReference type="Proteomes" id="UP000267535">
    <property type="component" value="Unassembled WGS sequence"/>
</dbReference>
<dbReference type="CDD" id="cd22641">
    <property type="entry name" value="C24-like"/>
    <property type="match status" value="1"/>
</dbReference>
<dbReference type="EMBL" id="RQXV01000008">
    <property type="protein sequence ID" value="RRC98324.1"/>
    <property type="molecule type" value="Genomic_DNA"/>
</dbReference>
<gene>
    <name evidence="2" type="ORF">EHS89_14640</name>
</gene>
<proteinExistence type="predicted"/>